<evidence type="ECO:0000313" key="3">
    <source>
        <dbReference type="EMBL" id="TWW08114.1"/>
    </source>
</evidence>
<dbReference type="EMBL" id="SRHE01000836">
    <property type="protein sequence ID" value="TWW08114.1"/>
    <property type="molecule type" value="Genomic_DNA"/>
</dbReference>
<keyword evidence="1" id="KW-0472">Membrane</keyword>
<dbReference type="InterPro" id="IPR017592">
    <property type="entry name" value="Pilus_assmbl_Flp-typ_CpaB"/>
</dbReference>
<feature type="domain" description="Flp pilus assembly protein RcpC/CpaB" evidence="2">
    <location>
        <begin position="142"/>
        <end position="248"/>
    </location>
</feature>
<gene>
    <name evidence="3" type="ORF">E3A20_27580</name>
</gene>
<dbReference type="AlphaFoldDB" id="A0A5C6M4F0"/>
<reference evidence="3 4" key="1">
    <citation type="submission" date="2019-08" db="EMBL/GenBank/DDBJ databases">
        <title>100 year-old enigma solved: identification of Planctomyces bekefii, the type genus and species of the phylum Planctomycetes.</title>
        <authorList>
            <person name="Svetlana D.N."/>
            <person name="Overmann J."/>
        </authorList>
    </citation>
    <scope>NUCLEOTIDE SEQUENCE [LARGE SCALE GENOMIC DNA]</scope>
    <source>
        <strain evidence="3">Phe10_nw2017</strain>
    </source>
</reference>
<dbReference type="Pfam" id="PF16976">
    <property type="entry name" value="RcpC"/>
    <property type="match status" value="1"/>
</dbReference>
<name>A0A5C6M4F0_9PLAN</name>
<evidence type="ECO:0000256" key="1">
    <source>
        <dbReference type="SAM" id="Phobius"/>
    </source>
</evidence>
<protein>
    <submittedName>
        <fullName evidence="3">Pilus assembly protein</fullName>
    </submittedName>
</protein>
<proteinExistence type="predicted"/>
<keyword evidence="1" id="KW-0812">Transmembrane</keyword>
<keyword evidence="1" id="KW-1133">Transmembrane helix</keyword>
<dbReference type="InterPro" id="IPR031571">
    <property type="entry name" value="RcpC_dom"/>
</dbReference>
<evidence type="ECO:0000259" key="2">
    <source>
        <dbReference type="Pfam" id="PF16976"/>
    </source>
</evidence>
<accession>A0A5C6M4F0</accession>
<sequence>MSTGPANTGPLIPGMLSAGGRGASRFGVQALLNIAFLFLCGVAGAGIKLWRTGPVAEEVKPPAKKFTVVLAAADLDVGREIRSSDMYTLSVGADEYRTLIAGKTCFSVAKELVGRIIRSKVDSGSPFTLDCVYPDGTGPTPADLLSDGMRAVTVRMGLVGGLRGLVSPESWVDVMFRRNSATGSPESTSAARTHTLFAGVRVLGIQDSLYPETVLRKDSRGIIADKFEVTLELTPAQCEVLKSVEDRG</sequence>
<dbReference type="NCBIfam" id="TIGR03177">
    <property type="entry name" value="pilus_cpaB"/>
    <property type="match status" value="1"/>
</dbReference>
<comment type="caution">
    <text evidence="3">The sequence shown here is derived from an EMBL/GenBank/DDBJ whole genome shotgun (WGS) entry which is preliminary data.</text>
</comment>
<keyword evidence="4" id="KW-1185">Reference proteome</keyword>
<feature type="non-terminal residue" evidence="3">
    <location>
        <position position="248"/>
    </location>
</feature>
<feature type="transmembrane region" description="Helical" evidence="1">
    <location>
        <begin position="30"/>
        <end position="50"/>
    </location>
</feature>
<reference evidence="3 4" key="2">
    <citation type="submission" date="2019-08" db="EMBL/GenBank/DDBJ databases">
        <authorList>
            <person name="Henke P."/>
        </authorList>
    </citation>
    <scope>NUCLEOTIDE SEQUENCE [LARGE SCALE GENOMIC DNA]</scope>
    <source>
        <strain evidence="3">Phe10_nw2017</strain>
    </source>
</reference>
<organism evidence="3 4">
    <name type="scientific">Planctomyces bekefii</name>
    <dbReference type="NCBI Taxonomy" id="1653850"/>
    <lineage>
        <taxon>Bacteria</taxon>
        <taxon>Pseudomonadati</taxon>
        <taxon>Planctomycetota</taxon>
        <taxon>Planctomycetia</taxon>
        <taxon>Planctomycetales</taxon>
        <taxon>Planctomycetaceae</taxon>
        <taxon>Planctomyces</taxon>
    </lineage>
</organism>
<evidence type="ECO:0000313" key="4">
    <source>
        <dbReference type="Proteomes" id="UP000321083"/>
    </source>
</evidence>
<dbReference type="Proteomes" id="UP000321083">
    <property type="component" value="Unassembled WGS sequence"/>
</dbReference>